<reference evidence="1 2" key="1">
    <citation type="submission" date="2018-02" db="EMBL/GenBank/DDBJ databases">
        <title>Genome sequencing of Solimonas sp. HR-BB.</title>
        <authorList>
            <person name="Lee Y."/>
            <person name="Jeon C.O."/>
        </authorList>
    </citation>
    <scope>NUCLEOTIDE SEQUENCE [LARGE SCALE GENOMIC DNA]</scope>
    <source>
        <strain evidence="1 2">HR-BB</strain>
    </source>
</reference>
<evidence type="ECO:0000313" key="2">
    <source>
        <dbReference type="Proteomes" id="UP000238220"/>
    </source>
</evidence>
<protein>
    <submittedName>
        <fullName evidence="1">Uncharacterized protein</fullName>
    </submittedName>
</protein>
<evidence type="ECO:0000313" key="1">
    <source>
        <dbReference type="EMBL" id="PPE73207.1"/>
    </source>
</evidence>
<accession>A0A2S5TE85</accession>
<comment type="caution">
    <text evidence="1">The sequence shown here is derived from an EMBL/GenBank/DDBJ whole genome shotgun (WGS) entry which is preliminary data.</text>
</comment>
<proteinExistence type="predicted"/>
<keyword evidence="2" id="KW-1185">Reference proteome</keyword>
<dbReference type="Proteomes" id="UP000238220">
    <property type="component" value="Unassembled WGS sequence"/>
</dbReference>
<dbReference type="AlphaFoldDB" id="A0A2S5TE85"/>
<sequence length="129" mass="13586">MWYGLLAIVAAGGVYWITKRAAAAVGDAVTGTVQAAGTAAYNAGNAVQDAIIPGDATLGTWLFDRVQDARHLLGLPSEHDLSSPTPAKPAGSWSSNGYDYGTAGVSGIPWRYEAKPLPDIFNFSLDYIR</sequence>
<gene>
    <name evidence="1" type="ORF">C3942_15435</name>
</gene>
<organism evidence="1 2">
    <name type="scientific">Solimonas fluminis</name>
    <dbReference type="NCBI Taxonomy" id="2086571"/>
    <lineage>
        <taxon>Bacteria</taxon>
        <taxon>Pseudomonadati</taxon>
        <taxon>Pseudomonadota</taxon>
        <taxon>Gammaproteobacteria</taxon>
        <taxon>Nevskiales</taxon>
        <taxon>Nevskiaceae</taxon>
        <taxon>Solimonas</taxon>
    </lineage>
</organism>
<name>A0A2S5TE85_9GAMM</name>
<dbReference type="EMBL" id="PSNW01000008">
    <property type="protein sequence ID" value="PPE73207.1"/>
    <property type="molecule type" value="Genomic_DNA"/>
</dbReference>